<sequence>MAGLTARSWVALVVYAVVMGLVIKGFTIPVPRVITVPLLKLAVRCRILDPPALAQPTSPQPDDCAPPSPKPSTTPLANSSSRLVSTDAPTPVWNKRLSLVLDLRTAPVVGCIFLLATTVIDGSVVRLGIVGEDGVRPYDVLVLFISLAYISTALDSTGGLRALAFWISQKSARHPPNSPPSAPKTASGLRLFTILYCFWFFFGVLVGNDPIVLSGTAFLGYFTRATGIAAPRAWTMSQFVAANVASAALVSSNPTNVLIAGAWGLNFLTGFTAYTILPATITALVAYPLLLFLFTFFRPSSSPSDASTSSRQRYIPAQLLPPDVDPRSALVDPRGAVFHATLMLVTLGTLVGTSFVGHDLVQVWMVTAPAGVLAFARDLWSERRPPRVKDEIELADAPTHPVATPPVVASSNEAVPARPWTAQRLVAQTCRRFPTTSSTVSRLPLSLLPFAGGIFVLARALTATGWTDIFATWLVRVCVNPAATVFFVGYITALFLCPLCGTNIGGTILAVEILRSPTFSSSARVVADPRILQGAIYSLALASNVGALSWTVSSSLAGLLWVRILAQKGIRVTQREFALWLGGGMLVLLEGVACAVVLLEVYYWNL</sequence>
<evidence type="ECO:0000256" key="1">
    <source>
        <dbReference type="ARBA" id="ARBA00004651"/>
    </source>
</evidence>
<dbReference type="Pfam" id="PF03600">
    <property type="entry name" value="CitMHS"/>
    <property type="match status" value="1"/>
</dbReference>
<keyword evidence="4 8" id="KW-0812">Transmembrane</keyword>
<dbReference type="RefSeq" id="XP_018270546.1">
    <property type="nucleotide sequence ID" value="XM_018414522.1"/>
</dbReference>
<reference evidence="10 11" key="1">
    <citation type="journal article" date="2015" name="Front. Microbiol.">
        <title>Genome sequence of the plant growth promoting endophytic yeast Rhodotorula graminis WP1.</title>
        <authorList>
            <person name="Firrincieli A."/>
            <person name="Otillar R."/>
            <person name="Salamov A."/>
            <person name="Schmutz J."/>
            <person name="Khan Z."/>
            <person name="Redman R.S."/>
            <person name="Fleck N.D."/>
            <person name="Lindquist E."/>
            <person name="Grigoriev I.V."/>
            <person name="Doty S.L."/>
        </authorList>
    </citation>
    <scope>NUCLEOTIDE SEQUENCE [LARGE SCALE GENOMIC DNA]</scope>
    <source>
        <strain evidence="10 11">WP1</strain>
    </source>
</reference>
<feature type="transmembrane region" description="Helical" evidence="8">
    <location>
        <begin position="242"/>
        <end position="265"/>
    </location>
</feature>
<evidence type="ECO:0000313" key="10">
    <source>
        <dbReference type="EMBL" id="KPV74497.1"/>
    </source>
</evidence>
<dbReference type="PANTHER" id="PTHR43302:SF5">
    <property type="entry name" value="TRANSPORTER ARSB-RELATED"/>
    <property type="match status" value="1"/>
</dbReference>
<evidence type="ECO:0000256" key="3">
    <source>
        <dbReference type="ARBA" id="ARBA00022475"/>
    </source>
</evidence>
<evidence type="ECO:0000259" key="9">
    <source>
        <dbReference type="Pfam" id="PF03600"/>
    </source>
</evidence>
<dbReference type="EMBL" id="KQ474080">
    <property type="protein sequence ID" value="KPV74497.1"/>
    <property type="molecule type" value="Genomic_DNA"/>
</dbReference>
<feature type="transmembrane region" description="Helical" evidence="8">
    <location>
        <begin position="336"/>
        <end position="355"/>
    </location>
</feature>
<evidence type="ECO:0000313" key="11">
    <source>
        <dbReference type="Proteomes" id="UP000053890"/>
    </source>
</evidence>
<accession>A0A194S1M8</accession>
<dbReference type="STRING" id="578459.A0A194S1M8"/>
<dbReference type="InterPro" id="IPR004680">
    <property type="entry name" value="Cit_transptr-like_dom"/>
</dbReference>
<comment type="subcellular location">
    <subcellularLocation>
        <location evidence="1">Cell membrane</location>
        <topology evidence="1">Multi-pass membrane protein</topology>
    </subcellularLocation>
</comment>
<feature type="transmembrane region" description="Helical" evidence="8">
    <location>
        <begin position="105"/>
        <end position="129"/>
    </location>
</feature>
<name>A0A194S1M8_RHOGW</name>
<keyword evidence="6 8" id="KW-0472">Membrane</keyword>
<keyword evidence="11" id="KW-1185">Reference proteome</keyword>
<feature type="transmembrane region" description="Helical" evidence="8">
    <location>
        <begin position="547"/>
        <end position="566"/>
    </location>
</feature>
<keyword evidence="2" id="KW-0813">Transport</keyword>
<feature type="region of interest" description="Disordered" evidence="7">
    <location>
        <begin position="53"/>
        <end position="87"/>
    </location>
</feature>
<dbReference type="Proteomes" id="UP000053890">
    <property type="component" value="Unassembled WGS sequence"/>
</dbReference>
<evidence type="ECO:0000256" key="8">
    <source>
        <dbReference type="SAM" id="Phobius"/>
    </source>
</evidence>
<dbReference type="OrthoDB" id="442352at2759"/>
<protein>
    <recommendedName>
        <fullName evidence="9">Citrate transporter-like domain-containing protein</fullName>
    </recommendedName>
</protein>
<dbReference type="OMA" id="FCGTNIG"/>
<evidence type="ECO:0000256" key="7">
    <source>
        <dbReference type="SAM" id="MobiDB-lite"/>
    </source>
</evidence>
<evidence type="ECO:0000256" key="4">
    <source>
        <dbReference type="ARBA" id="ARBA00022692"/>
    </source>
</evidence>
<feature type="compositionally biased region" description="Polar residues" evidence="7">
    <location>
        <begin position="73"/>
        <end position="87"/>
    </location>
</feature>
<feature type="transmembrane region" description="Helical" evidence="8">
    <location>
        <begin position="578"/>
        <end position="604"/>
    </location>
</feature>
<feature type="transmembrane region" description="Helical" evidence="8">
    <location>
        <begin position="271"/>
        <end position="297"/>
    </location>
</feature>
<dbReference type="GO" id="GO:0005886">
    <property type="term" value="C:plasma membrane"/>
    <property type="evidence" value="ECO:0007669"/>
    <property type="project" value="UniProtKB-SubCell"/>
</dbReference>
<dbReference type="AlphaFoldDB" id="A0A194S1M8"/>
<proteinExistence type="predicted"/>
<feature type="transmembrane region" description="Helical" evidence="8">
    <location>
        <begin position="6"/>
        <end position="23"/>
    </location>
</feature>
<evidence type="ECO:0000256" key="2">
    <source>
        <dbReference type="ARBA" id="ARBA00022448"/>
    </source>
</evidence>
<gene>
    <name evidence="10" type="ORF">RHOBADRAFT_44986</name>
</gene>
<dbReference type="GO" id="GO:0055085">
    <property type="term" value="P:transmembrane transport"/>
    <property type="evidence" value="ECO:0007669"/>
    <property type="project" value="InterPro"/>
</dbReference>
<feature type="domain" description="Citrate transporter-like" evidence="9">
    <location>
        <begin position="124"/>
        <end position="500"/>
    </location>
</feature>
<feature type="transmembrane region" description="Helical" evidence="8">
    <location>
        <begin position="211"/>
        <end position="230"/>
    </location>
</feature>
<keyword evidence="3" id="KW-1003">Cell membrane</keyword>
<dbReference type="PANTHER" id="PTHR43302">
    <property type="entry name" value="TRANSPORTER ARSB-RELATED"/>
    <property type="match status" value="1"/>
</dbReference>
<keyword evidence="5 8" id="KW-1133">Transmembrane helix</keyword>
<feature type="transmembrane region" description="Helical" evidence="8">
    <location>
        <begin position="141"/>
        <end position="167"/>
    </location>
</feature>
<organism evidence="10 11">
    <name type="scientific">Rhodotorula graminis (strain WP1)</name>
    <dbReference type="NCBI Taxonomy" id="578459"/>
    <lineage>
        <taxon>Eukaryota</taxon>
        <taxon>Fungi</taxon>
        <taxon>Dikarya</taxon>
        <taxon>Basidiomycota</taxon>
        <taxon>Pucciniomycotina</taxon>
        <taxon>Microbotryomycetes</taxon>
        <taxon>Sporidiobolales</taxon>
        <taxon>Sporidiobolaceae</taxon>
        <taxon>Rhodotorula</taxon>
    </lineage>
</organism>
<feature type="transmembrane region" description="Helical" evidence="8">
    <location>
        <begin position="447"/>
        <end position="467"/>
    </location>
</feature>
<dbReference type="GeneID" id="28974970"/>
<evidence type="ECO:0000256" key="6">
    <source>
        <dbReference type="ARBA" id="ARBA00023136"/>
    </source>
</evidence>
<evidence type="ECO:0000256" key="5">
    <source>
        <dbReference type="ARBA" id="ARBA00022989"/>
    </source>
</evidence>